<dbReference type="PROSITE" id="PS51747">
    <property type="entry name" value="CYT_DCMP_DEAMINASES_2"/>
    <property type="match status" value="1"/>
</dbReference>
<name>A0A7C8QTA2_ORBOL</name>
<evidence type="ECO:0000313" key="5">
    <source>
        <dbReference type="Proteomes" id="UP000483672"/>
    </source>
</evidence>
<dbReference type="Gene3D" id="3.40.140.10">
    <property type="entry name" value="Cytidine Deaminase, domain 2"/>
    <property type="match status" value="1"/>
</dbReference>
<dbReference type="GO" id="GO:0019239">
    <property type="term" value="F:deaminase activity"/>
    <property type="evidence" value="ECO:0007669"/>
    <property type="project" value="UniProtKB-ARBA"/>
</dbReference>
<dbReference type="EMBL" id="WIPF01000027">
    <property type="protein sequence ID" value="KAF3225574.1"/>
    <property type="molecule type" value="Genomic_DNA"/>
</dbReference>
<dbReference type="SUPFAM" id="SSF53927">
    <property type="entry name" value="Cytidine deaminase-like"/>
    <property type="match status" value="1"/>
</dbReference>
<dbReference type="InterPro" id="IPR016192">
    <property type="entry name" value="APOBEC/CMP_deaminase_Zn-bd"/>
</dbReference>
<keyword evidence="1" id="KW-0479">Metal-binding</keyword>
<dbReference type="GO" id="GO:0016814">
    <property type="term" value="F:hydrolase activity, acting on carbon-nitrogen (but not peptide) bonds, in cyclic amidines"/>
    <property type="evidence" value="ECO:0007669"/>
    <property type="project" value="UniProtKB-ARBA"/>
</dbReference>
<organism evidence="4 5">
    <name type="scientific">Orbilia oligospora</name>
    <name type="common">Nematode-trapping fungus</name>
    <name type="synonym">Arthrobotrys oligospora</name>
    <dbReference type="NCBI Taxonomy" id="2813651"/>
    <lineage>
        <taxon>Eukaryota</taxon>
        <taxon>Fungi</taxon>
        <taxon>Dikarya</taxon>
        <taxon>Ascomycota</taxon>
        <taxon>Pezizomycotina</taxon>
        <taxon>Orbiliomycetes</taxon>
        <taxon>Orbiliales</taxon>
        <taxon>Orbiliaceae</taxon>
        <taxon>Orbilia</taxon>
    </lineage>
</organism>
<sequence length="368" mass="42289">MGLFDRKSDKKADSENESVYSVDSKFTDLPSPKNFHVYYDNGWKSISKIVRYDDKTPAYFAEFHYSRPSSIRQRYVSLYAGDSKNAPLVAQMGSNMMMTKFHFRADGEELEKERTPQDQLIEQFHESKLTWWYNWIDPVSGKKFIWKNTTRVDIEDSSKKSKWQQGWKLVDENDQVVGMFVWCKHSLKKLGKFIMSGEYIDASTEFEHPRPGPACCVGQLRPNLPPAGSVNTELILNEIDPTEHGEVDAIRNCVKKFKDEGYSVDEIDAIWKSAWIYTTAEPCAMCGATILHAGFQRVIYATSSPGLYSMGWTKYLQQTRQTVYLTGSSIETLNVRWVVIGNMANAWRITHRYASDSTSSEKEMLLCK</sequence>
<dbReference type="CDD" id="cd01285">
    <property type="entry name" value="nucleoside_deaminase"/>
    <property type="match status" value="1"/>
</dbReference>
<gene>
    <name evidence="4" type="ORF">TWF191_005274</name>
</gene>
<dbReference type="GO" id="GO:0006139">
    <property type="term" value="P:nucleobase-containing compound metabolic process"/>
    <property type="evidence" value="ECO:0007669"/>
    <property type="project" value="UniProtKB-ARBA"/>
</dbReference>
<dbReference type="AlphaFoldDB" id="A0A7C8QTA2"/>
<evidence type="ECO:0000259" key="3">
    <source>
        <dbReference type="PROSITE" id="PS51747"/>
    </source>
</evidence>
<evidence type="ECO:0000313" key="4">
    <source>
        <dbReference type="EMBL" id="KAF3225574.1"/>
    </source>
</evidence>
<dbReference type="Pfam" id="PF00383">
    <property type="entry name" value="dCMP_cyt_deam_1"/>
    <property type="match status" value="1"/>
</dbReference>
<feature type="domain" description="CMP/dCMP-type deaminase" evidence="3">
    <location>
        <begin position="190"/>
        <end position="323"/>
    </location>
</feature>
<dbReference type="GO" id="GO:0008270">
    <property type="term" value="F:zinc ion binding"/>
    <property type="evidence" value="ECO:0007669"/>
    <property type="project" value="InterPro"/>
</dbReference>
<evidence type="ECO:0000256" key="2">
    <source>
        <dbReference type="ARBA" id="ARBA00022833"/>
    </source>
</evidence>
<proteinExistence type="predicted"/>
<dbReference type="PROSITE" id="PS00903">
    <property type="entry name" value="CYT_DCMP_DEAMINASES_1"/>
    <property type="match status" value="1"/>
</dbReference>
<protein>
    <recommendedName>
        <fullName evidence="3">CMP/dCMP-type deaminase domain-containing protein</fullName>
    </recommendedName>
</protein>
<comment type="caution">
    <text evidence="4">The sequence shown here is derived from an EMBL/GenBank/DDBJ whole genome shotgun (WGS) entry which is preliminary data.</text>
</comment>
<accession>A0A7C8QTA2</accession>
<reference evidence="4 5" key="1">
    <citation type="submission" date="2019-06" db="EMBL/GenBank/DDBJ databases">
        <authorList>
            <person name="Palmer J.M."/>
        </authorList>
    </citation>
    <scope>NUCLEOTIDE SEQUENCE [LARGE SCALE GENOMIC DNA]</scope>
    <source>
        <strain evidence="4 5">TWF191</strain>
    </source>
</reference>
<keyword evidence="2" id="KW-0862">Zinc</keyword>
<dbReference type="Proteomes" id="UP000483672">
    <property type="component" value="Unassembled WGS sequence"/>
</dbReference>
<dbReference type="InterPro" id="IPR002125">
    <property type="entry name" value="CMP_dCMP_dom"/>
</dbReference>
<dbReference type="InterPro" id="IPR016193">
    <property type="entry name" value="Cytidine_deaminase-like"/>
</dbReference>
<evidence type="ECO:0000256" key="1">
    <source>
        <dbReference type="ARBA" id="ARBA00022723"/>
    </source>
</evidence>